<gene>
    <name evidence="2" type="ORF">CYCME_1131</name>
</gene>
<name>S5TF69_9GAMM</name>
<dbReference type="Proteomes" id="UP000015380">
    <property type="component" value="Chromosome"/>
</dbReference>
<feature type="transmembrane region" description="Helical" evidence="1">
    <location>
        <begin position="6"/>
        <end position="23"/>
    </location>
</feature>
<organism evidence="2 3">
    <name type="scientific">Cycloclasticus zancles 78-ME</name>
    <dbReference type="NCBI Taxonomy" id="1198232"/>
    <lineage>
        <taxon>Bacteria</taxon>
        <taxon>Pseudomonadati</taxon>
        <taxon>Pseudomonadota</taxon>
        <taxon>Gammaproteobacteria</taxon>
        <taxon>Thiotrichales</taxon>
        <taxon>Piscirickettsiaceae</taxon>
        <taxon>Cycloclasticus</taxon>
    </lineage>
</organism>
<dbReference type="eggNOG" id="ENOG5032W9T">
    <property type="taxonomic scope" value="Bacteria"/>
</dbReference>
<evidence type="ECO:0000313" key="3">
    <source>
        <dbReference type="Proteomes" id="UP000015380"/>
    </source>
</evidence>
<feature type="transmembrane region" description="Helical" evidence="1">
    <location>
        <begin position="183"/>
        <end position="208"/>
    </location>
</feature>
<dbReference type="EMBL" id="CP005996">
    <property type="protein sequence ID" value="AGS39462.1"/>
    <property type="molecule type" value="Genomic_DNA"/>
</dbReference>
<dbReference type="PATRIC" id="fig|1198232.3.peg.1132"/>
<dbReference type="KEGG" id="cza:CYCME_1131"/>
<dbReference type="HOGENOM" id="CLU_106717_0_0_6"/>
<protein>
    <submittedName>
        <fullName evidence="2">Uncharacterized protein</fullName>
    </submittedName>
</protein>
<accession>S5TF69</accession>
<keyword evidence="1" id="KW-0472">Membrane</keyword>
<keyword evidence="1" id="KW-0812">Transmembrane</keyword>
<reference evidence="2 3" key="1">
    <citation type="submission" date="2013-05" db="EMBL/GenBank/DDBJ databases">
        <title>Between feast and famine: a lifestyle of most important marine PAH-degrading bacterium Cycloclasticus sp. 7ME.</title>
        <authorList>
            <person name="Yakimov M.M."/>
            <person name="Messina E."/>
            <person name="Genovese M."/>
            <person name="Denaro R."/>
            <person name="Crisafi F."/>
            <person name="Russo D."/>
            <person name="Cappello S."/>
            <person name="Santisi S."/>
            <person name="Smedile F."/>
            <person name="Golyshina O.V."/>
            <person name="Tran H."/>
            <person name="Pieper D.H."/>
            <person name="Golyshin P.N."/>
            <person name="Giuliano L."/>
        </authorList>
    </citation>
    <scope>NUCLEOTIDE SEQUENCE [LARGE SCALE GENOMIC DNA]</scope>
    <source>
        <strain evidence="2 3">78-ME</strain>
    </source>
</reference>
<dbReference type="AlphaFoldDB" id="S5TF69"/>
<evidence type="ECO:0000313" key="2">
    <source>
        <dbReference type="EMBL" id="AGS39462.1"/>
    </source>
</evidence>
<keyword evidence="3" id="KW-1185">Reference proteome</keyword>
<keyword evidence="1" id="KW-1133">Transmembrane helix</keyword>
<reference evidence="3" key="2">
    <citation type="journal article" date="2016" name="Environ. Microbiol. Rep.">
        <title>Analysis of defence systems and a conjugative IncP-1 plasmid in the marine polyaromatic hydrocarbons-degrading bacterium Cycloclasticus sp. 78-ME.</title>
        <authorList>
            <person name="Yakimov M.M."/>
            <person name="Crisafi F."/>
            <person name="Messina E."/>
            <person name="Smedile F."/>
            <person name="Lopatina A."/>
            <person name="Denaro R."/>
            <person name="Pieper D.H."/>
            <person name="Golyshin P.N."/>
            <person name="Giuliano L."/>
        </authorList>
    </citation>
    <scope>NUCLEOTIDE SEQUENCE [LARGE SCALE GENOMIC DNA]</scope>
    <source>
        <strain evidence="3">78-ME</strain>
    </source>
</reference>
<evidence type="ECO:0000256" key="1">
    <source>
        <dbReference type="SAM" id="Phobius"/>
    </source>
</evidence>
<proteinExistence type="predicted"/>
<sequence length="222" mass="25481">MERLIIIIVLLVIFGYGLVKIGLKLKNQYERLAFADEFLEKLKCYVDSVGRNLDDYGWMIHRSNKMQSHLGSLGIIHSYKPPYQNIMYSNYPIMLNMLPDLRSSIEDEILRSVAYQYANSLQETLVRHIGCIEDNLDFYKKEIKNPFKWLREGVREIVAVPAYLLSWLGIVSESFVRKFISSVFFKAISGLIALVGFVSAVVTIVIGWEEFARKLASLLTSA</sequence>